<dbReference type="CDD" id="cd01099">
    <property type="entry name" value="PAN_AP_HGF"/>
    <property type="match status" value="1"/>
</dbReference>
<feature type="compositionally biased region" description="Basic and acidic residues" evidence="1">
    <location>
        <begin position="621"/>
        <end position="711"/>
    </location>
</feature>
<keyword evidence="2" id="KW-0732">Signal</keyword>
<name>A0A8S1HLR0_9PELO</name>
<feature type="region of interest" description="Disordered" evidence="1">
    <location>
        <begin position="621"/>
        <end position="742"/>
    </location>
</feature>
<dbReference type="InterPro" id="IPR003609">
    <property type="entry name" value="Pan_app"/>
</dbReference>
<dbReference type="SUPFAM" id="SSF57414">
    <property type="entry name" value="Hairpin loop containing domain-like"/>
    <property type="match status" value="2"/>
</dbReference>
<keyword evidence="5" id="KW-1185">Reference proteome</keyword>
<evidence type="ECO:0000313" key="4">
    <source>
        <dbReference type="EMBL" id="CAD6197526.1"/>
    </source>
</evidence>
<evidence type="ECO:0000259" key="3">
    <source>
        <dbReference type="PROSITE" id="PS50948"/>
    </source>
</evidence>
<dbReference type="Gene3D" id="3.50.4.10">
    <property type="entry name" value="Hepatocyte Growth Factor"/>
    <property type="match status" value="2"/>
</dbReference>
<gene>
    <name evidence="4" type="ORF">CAUJ_LOCUS13435</name>
</gene>
<dbReference type="Proteomes" id="UP000835052">
    <property type="component" value="Unassembled WGS sequence"/>
</dbReference>
<evidence type="ECO:0000256" key="2">
    <source>
        <dbReference type="SAM" id="SignalP"/>
    </source>
</evidence>
<comment type="caution">
    <text evidence="4">The sequence shown here is derived from an EMBL/GenBank/DDBJ whole genome shotgun (WGS) entry which is preliminary data.</text>
</comment>
<evidence type="ECO:0000313" key="5">
    <source>
        <dbReference type="Proteomes" id="UP000835052"/>
    </source>
</evidence>
<feature type="chain" id="PRO_5035829434" description="Apple domain-containing protein" evidence="2">
    <location>
        <begin position="16"/>
        <end position="1161"/>
    </location>
</feature>
<dbReference type="SMART" id="SM00473">
    <property type="entry name" value="PAN_AP"/>
    <property type="match status" value="3"/>
</dbReference>
<sequence length="1161" mass="138237">MRLLLLLFMAKGAKASAYLQIDNHLPTRTGQIVAYSVGPQIEPILNKPRPTCQFDEKQWLHKLDFGVSTLNMFERRTGSSCEQCLRHCAARQGGKFSCRSIVFDQKWMVCDLYSMSSEPSLAIIPMIGKDYFEFLLADQPSDDEEIASLAFNIDERKRVSHDCKLQRQAKRRRNKVNGVVTATEANDFLLHDLLYGTKTRGEKLPKRVEISLKSRPTRLIYKSGTSASDFQVSPAVGVDQKTLINEANELATQIEQLTNFEAQDFSKLHPSDFATTRPTSSQTTPDSFKLFVEQQRAEEILKRKAEEEHFRAVEEKKKAEQERLEREKAEEEAKLERERLELEHRIREEQRVKEQQQKEERRRKKEERRKQRRLEQERLERLRVEEDKRRFQEERERQKLEEERVLQEKLRKEEQEVLRRREEERLEKLRIEEEERQKLEKQRFLEEERQRQEQVRLEKLRLEAIERQKKEEEQRRQELERLEKLRIEFEREKLEKQRRLEEERLLQEQKKLEKMRLEAEERQQKEEELRRLEVERLEKLKKEEEQRKKLEEVRLQNERQRQVLEEKARQEHERMIAEKERLRMEKQRLEEEKQQKILEEKRRVEEERHRLEMERFEKERLERENREKERRRLEAEMEEKQRLEEVRRNQEQQRLEKERVEEERRTVDEWKEKQRQNMEERKREEQRLERIRQEEYQKSLAEWRTKQEQKKLSPSKKSGGDTLASSSKFFNPPKDDKAAKLGFGNDADIEDITADSFAPTQVPIFDPKNALSTTTKLRPTEIDGEYDDYEQEERLDEAKKEHDLLRNGEVQKIVPKQHRTADGEAVLFEEPVCGSREVPVMVMFAGSLMESRQRPLVGEVKWRPAVTTAQCMNLCKMDDDCMSANFSPKGCELSLTRWVGQPGEQLRAEKRSSYLEKICLFPIDIAGEKVEVFAEVHKAQVGSVIEVEDAISMDECVTLCLRARRKRLFDCKSAMWYPDDKSQNCLLNTENRHTRPDMYVAQKTKVIYFEIPREDVQSHGPFKLMKKDSPLPHGFTTWSKCNDLTLEKTRYRKCKEQKDVRKCPKEIVKCEKPTKKAAVPGKRRRLSRVKHLNVKKIEKIEEPAKISKVNAKAENFDSETPSAMMRGSQKTLNINKIPSNVTSEIASNSTAPSQKLDKLLS</sequence>
<proteinExistence type="predicted"/>
<protein>
    <recommendedName>
        <fullName evidence="3">Apple domain-containing protein</fullName>
    </recommendedName>
</protein>
<evidence type="ECO:0000256" key="1">
    <source>
        <dbReference type="SAM" id="MobiDB-lite"/>
    </source>
</evidence>
<feature type="region of interest" description="Disordered" evidence="1">
    <location>
        <begin position="350"/>
        <end position="372"/>
    </location>
</feature>
<dbReference type="OrthoDB" id="5916958at2759"/>
<feature type="signal peptide" evidence="2">
    <location>
        <begin position="1"/>
        <end position="15"/>
    </location>
</feature>
<feature type="compositionally biased region" description="Basic and acidic residues" evidence="1">
    <location>
        <begin position="350"/>
        <end position="360"/>
    </location>
</feature>
<dbReference type="EMBL" id="CAJGYM010000096">
    <property type="protein sequence ID" value="CAD6197526.1"/>
    <property type="molecule type" value="Genomic_DNA"/>
</dbReference>
<dbReference type="Pfam" id="PF00024">
    <property type="entry name" value="PAN_1"/>
    <property type="match status" value="3"/>
</dbReference>
<organism evidence="4 5">
    <name type="scientific">Caenorhabditis auriculariae</name>
    <dbReference type="NCBI Taxonomy" id="2777116"/>
    <lineage>
        <taxon>Eukaryota</taxon>
        <taxon>Metazoa</taxon>
        <taxon>Ecdysozoa</taxon>
        <taxon>Nematoda</taxon>
        <taxon>Chromadorea</taxon>
        <taxon>Rhabditida</taxon>
        <taxon>Rhabditina</taxon>
        <taxon>Rhabditomorpha</taxon>
        <taxon>Rhabditoidea</taxon>
        <taxon>Rhabditidae</taxon>
        <taxon>Peloderinae</taxon>
        <taxon>Caenorhabditis</taxon>
    </lineage>
</organism>
<feature type="region of interest" description="Disordered" evidence="1">
    <location>
        <begin position="309"/>
        <end position="330"/>
    </location>
</feature>
<feature type="domain" description="Apple" evidence="3">
    <location>
        <begin position="833"/>
        <end position="919"/>
    </location>
</feature>
<accession>A0A8S1HLR0</accession>
<dbReference type="AlphaFoldDB" id="A0A8S1HLR0"/>
<reference evidence="4" key="1">
    <citation type="submission" date="2020-10" db="EMBL/GenBank/DDBJ databases">
        <authorList>
            <person name="Kikuchi T."/>
        </authorList>
    </citation>
    <scope>NUCLEOTIDE SEQUENCE</scope>
    <source>
        <strain evidence="4">NKZ352</strain>
    </source>
</reference>
<feature type="compositionally biased region" description="Basic residues" evidence="1">
    <location>
        <begin position="361"/>
        <end position="372"/>
    </location>
</feature>
<dbReference type="PROSITE" id="PS50948">
    <property type="entry name" value="PAN"/>
    <property type="match status" value="1"/>
</dbReference>